<dbReference type="Pfam" id="PF07717">
    <property type="entry name" value="OB_NTP_bind"/>
    <property type="match status" value="1"/>
</dbReference>
<evidence type="ECO:0000256" key="4">
    <source>
        <dbReference type="ARBA" id="ARBA00022741"/>
    </source>
</evidence>
<dbReference type="InterPro" id="IPR011545">
    <property type="entry name" value="DEAD/DEAH_box_helicase_dom"/>
</dbReference>
<feature type="compositionally biased region" description="Basic residues" evidence="9">
    <location>
        <begin position="446"/>
        <end position="462"/>
    </location>
</feature>
<dbReference type="InterPro" id="IPR048333">
    <property type="entry name" value="HA2_WH"/>
</dbReference>
<dbReference type="Gene3D" id="3.90.830.10">
    <property type="entry name" value="Syntaxin Binding Protein 1, Chain A, domain 2"/>
    <property type="match status" value="1"/>
</dbReference>
<dbReference type="GO" id="GO:0016887">
    <property type="term" value="F:ATP hydrolysis activity"/>
    <property type="evidence" value="ECO:0007669"/>
    <property type="project" value="RHEA"/>
</dbReference>
<dbReference type="GO" id="GO:0000462">
    <property type="term" value="P:maturation of SSU-rRNA from tricistronic rRNA transcript (SSU-rRNA, 5.8S rRNA, LSU-rRNA)"/>
    <property type="evidence" value="ECO:0007669"/>
    <property type="project" value="TreeGrafter"/>
</dbReference>
<dbReference type="CDD" id="cd18791">
    <property type="entry name" value="SF2_C_RHA"/>
    <property type="match status" value="1"/>
</dbReference>
<keyword evidence="6 12" id="KW-0347">Helicase</keyword>
<organism evidence="12">
    <name type="scientific">Glycine soja</name>
    <name type="common">Wild soybean</name>
    <dbReference type="NCBI Taxonomy" id="3848"/>
    <lineage>
        <taxon>Eukaryota</taxon>
        <taxon>Viridiplantae</taxon>
        <taxon>Streptophyta</taxon>
        <taxon>Embryophyta</taxon>
        <taxon>Tracheophyta</taxon>
        <taxon>Spermatophyta</taxon>
        <taxon>Magnoliopsida</taxon>
        <taxon>eudicotyledons</taxon>
        <taxon>Gunneridae</taxon>
        <taxon>Pentapetalae</taxon>
        <taxon>rosids</taxon>
        <taxon>fabids</taxon>
        <taxon>Fabales</taxon>
        <taxon>Fabaceae</taxon>
        <taxon>Papilionoideae</taxon>
        <taxon>50 kb inversion clade</taxon>
        <taxon>NPAAA clade</taxon>
        <taxon>indigoferoid/millettioid clade</taxon>
        <taxon>Phaseoleae</taxon>
        <taxon>Glycine</taxon>
        <taxon>Glycine subgen. Soja</taxon>
    </lineage>
</organism>
<evidence type="ECO:0000256" key="1">
    <source>
        <dbReference type="ARBA" id="ARBA00008792"/>
    </source>
</evidence>
<evidence type="ECO:0000259" key="10">
    <source>
        <dbReference type="PROSITE" id="PS51192"/>
    </source>
</evidence>
<dbReference type="GO" id="GO:0003723">
    <property type="term" value="F:RNA binding"/>
    <property type="evidence" value="ECO:0007669"/>
    <property type="project" value="TreeGrafter"/>
</dbReference>
<dbReference type="FunFam" id="3.40.50.300:FF:000637">
    <property type="entry name" value="ATP-dependent RNA helicase DHX37/DHR1"/>
    <property type="match status" value="1"/>
</dbReference>
<feature type="domain" description="Helicase C-terminal" evidence="11">
    <location>
        <begin position="1033"/>
        <end position="1213"/>
    </location>
</feature>
<dbReference type="InterPro" id="IPR014001">
    <property type="entry name" value="Helicase_ATP-bd"/>
</dbReference>
<dbReference type="InterPro" id="IPR027482">
    <property type="entry name" value="Sec1-like_dom2"/>
</dbReference>
<dbReference type="Gene3D" id="3.40.50.1910">
    <property type="match status" value="1"/>
</dbReference>
<dbReference type="EC" id="3.6.4.13" evidence="3"/>
<dbReference type="SUPFAM" id="SSF56815">
    <property type="entry name" value="Sec1/munc18-like (SM) proteins"/>
    <property type="match status" value="1"/>
</dbReference>
<dbReference type="InterPro" id="IPR036045">
    <property type="entry name" value="Sec1-like_sf"/>
</dbReference>
<comment type="similarity">
    <text evidence="1">Belongs to the DEAD box helicase family. DEAH subfamily.</text>
</comment>
<dbReference type="GO" id="GO:0003724">
    <property type="term" value="F:RNA helicase activity"/>
    <property type="evidence" value="ECO:0007669"/>
    <property type="project" value="UniProtKB-EC"/>
</dbReference>
<dbReference type="SMART" id="SM00847">
    <property type="entry name" value="HA2"/>
    <property type="match status" value="1"/>
</dbReference>
<dbReference type="InterPro" id="IPR007502">
    <property type="entry name" value="Helicase-assoc_dom"/>
</dbReference>
<dbReference type="SMART" id="SM00490">
    <property type="entry name" value="HELICc"/>
    <property type="match status" value="1"/>
</dbReference>
<keyword evidence="4" id="KW-0547">Nucleotide-binding</keyword>
<dbReference type="PROSITE" id="PS51192">
    <property type="entry name" value="HELICASE_ATP_BIND_1"/>
    <property type="match status" value="1"/>
</dbReference>
<evidence type="ECO:0000256" key="7">
    <source>
        <dbReference type="ARBA" id="ARBA00022840"/>
    </source>
</evidence>
<evidence type="ECO:0000256" key="5">
    <source>
        <dbReference type="ARBA" id="ARBA00022801"/>
    </source>
</evidence>
<dbReference type="Proteomes" id="UP000053555">
    <property type="component" value="Unassembled WGS sequence"/>
</dbReference>
<dbReference type="Pfam" id="PF00271">
    <property type="entry name" value="Helicase_C"/>
    <property type="match status" value="1"/>
</dbReference>
<evidence type="ECO:0000256" key="9">
    <source>
        <dbReference type="SAM" id="MobiDB-lite"/>
    </source>
</evidence>
<feature type="region of interest" description="Disordered" evidence="9">
    <location>
        <begin position="441"/>
        <end position="466"/>
    </location>
</feature>
<feature type="compositionally biased region" description="Low complexity" evidence="9">
    <location>
        <begin position="377"/>
        <end position="387"/>
    </location>
</feature>
<dbReference type="InterPro" id="IPR043127">
    <property type="entry name" value="Sec-1-like_dom3a"/>
</dbReference>
<dbReference type="Pfam" id="PF00270">
    <property type="entry name" value="DEAD"/>
    <property type="match status" value="1"/>
</dbReference>
<protein>
    <recommendedName>
        <fullName evidence="3">RNA helicase</fullName>
        <ecNumber evidence="3">3.6.4.13</ecNumber>
    </recommendedName>
</protein>
<dbReference type="FunFam" id="3.40.50.300:FF:001764">
    <property type="entry name" value="ATP-dependent RNA helicase DEAH13"/>
    <property type="match status" value="1"/>
</dbReference>
<feature type="region of interest" description="Disordered" evidence="9">
    <location>
        <begin position="604"/>
        <end position="638"/>
    </location>
</feature>
<accession>A0A0B2S7B5</accession>
<dbReference type="GO" id="GO:0016192">
    <property type="term" value="P:vesicle-mediated transport"/>
    <property type="evidence" value="ECO:0007669"/>
    <property type="project" value="InterPro"/>
</dbReference>
<dbReference type="Pfam" id="PF23362">
    <property type="entry name" value="DHX37_C"/>
    <property type="match status" value="1"/>
</dbReference>
<dbReference type="PROSITE" id="PS51194">
    <property type="entry name" value="HELICASE_CTER"/>
    <property type="match status" value="1"/>
</dbReference>
<dbReference type="InterPro" id="IPR002464">
    <property type="entry name" value="DNA/RNA_helicase_DEAH_CS"/>
</dbReference>
<feature type="domain" description="Helicase ATP-binding" evidence="10">
    <location>
        <begin position="675"/>
        <end position="862"/>
    </location>
</feature>
<dbReference type="PROSITE" id="PS00690">
    <property type="entry name" value="DEAH_ATP_HELICASE"/>
    <property type="match status" value="1"/>
</dbReference>
<dbReference type="Pfam" id="PF00995">
    <property type="entry name" value="Sec1"/>
    <property type="match status" value="1"/>
</dbReference>
<keyword evidence="7" id="KW-0067">ATP-binding</keyword>
<comment type="catalytic activity">
    <reaction evidence="8">
        <text>ATP + H2O = ADP + phosphate + H(+)</text>
        <dbReference type="Rhea" id="RHEA:13065"/>
        <dbReference type="ChEBI" id="CHEBI:15377"/>
        <dbReference type="ChEBI" id="CHEBI:15378"/>
        <dbReference type="ChEBI" id="CHEBI:30616"/>
        <dbReference type="ChEBI" id="CHEBI:43474"/>
        <dbReference type="ChEBI" id="CHEBI:456216"/>
        <dbReference type="EC" id="3.6.4.13"/>
    </reaction>
</comment>
<feature type="region of interest" description="Disordered" evidence="9">
    <location>
        <begin position="1321"/>
        <end position="1341"/>
    </location>
</feature>
<dbReference type="InterPro" id="IPR056371">
    <property type="entry name" value="DHX37-like_C"/>
</dbReference>
<reference evidence="12" key="1">
    <citation type="submission" date="2014-07" db="EMBL/GenBank/DDBJ databases">
        <title>Identification of a novel salt tolerance gene in wild soybean by whole-genome sequencing.</title>
        <authorList>
            <person name="Lam H.-M."/>
            <person name="Qi X."/>
            <person name="Li M.-W."/>
            <person name="Liu X."/>
            <person name="Xie M."/>
            <person name="Ni M."/>
            <person name="Xu X."/>
        </authorList>
    </citation>
    <scope>NUCLEOTIDE SEQUENCE [LARGE SCALE GENOMIC DNA]</scope>
    <source>
        <tissue evidence="12">Root</tissue>
    </source>
</reference>
<evidence type="ECO:0000256" key="6">
    <source>
        <dbReference type="ARBA" id="ARBA00022806"/>
    </source>
</evidence>
<dbReference type="GO" id="GO:0005524">
    <property type="term" value="F:ATP binding"/>
    <property type="evidence" value="ECO:0007669"/>
    <property type="project" value="UniProtKB-KW"/>
</dbReference>
<dbReference type="InterPro" id="IPR027417">
    <property type="entry name" value="P-loop_NTPase"/>
</dbReference>
<feature type="compositionally biased region" description="Basic and acidic residues" evidence="9">
    <location>
        <begin position="612"/>
        <end position="628"/>
    </location>
</feature>
<dbReference type="Pfam" id="PF04408">
    <property type="entry name" value="WHD_HA2"/>
    <property type="match status" value="1"/>
</dbReference>
<dbReference type="Gene3D" id="1.25.40.60">
    <property type="match status" value="1"/>
</dbReference>
<feature type="region of interest" description="Disordered" evidence="9">
    <location>
        <begin position="363"/>
        <end position="411"/>
    </location>
</feature>
<dbReference type="SMART" id="SM00487">
    <property type="entry name" value="DEXDc"/>
    <property type="match status" value="1"/>
</dbReference>
<comment type="similarity">
    <text evidence="2">Belongs to the STXBP/unc-18/SEC1 family.</text>
</comment>
<dbReference type="InterPro" id="IPR001650">
    <property type="entry name" value="Helicase_C-like"/>
</dbReference>
<dbReference type="Gene3D" id="1.20.120.1080">
    <property type="match status" value="1"/>
</dbReference>
<dbReference type="InterPro" id="IPR011709">
    <property type="entry name" value="DEAD-box_helicase_OB_fold"/>
</dbReference>
<sequence>MSSLSDSETSSTGATEYRPFRHISRDRLLYEMLKSAKSPDSKAWKELPCVWHRAAKDSDESTAAAVRELVPTKLANAVWDMVSKYKSTIPGFPQNETCDMLIVDRSIDQIAPVIHEWTYDAMCHDLLNMDGDKYMHEVPSKVGGQPEIKEVILQDHDSVWLELRHTHIADASERLHEKFTNFVSKNKAAQIQQSGRDGSELSTRDLQKMVQALPQYTEQVEKISLHVEIAGKINKIIRETDLRELGQLEQDLVFGDAGAKEVINFLRTKQNTSPEYKLRLLMIYASVYPEKFEGDKASKLMQLAKLSPDDMKVISNMQLLAGSSNKKSSAAGGFSLKFSNQKELIENLIKGELPKNEYSCINEPSPSNARGSVRIRQQTQTAPTTAPHSMRSRRTANWGRARTSDDGYSSDSTLKNVTTDFKRMGKRIFVFIIGGATRSEENGKVKSNKKQKLSKPQKRKMKKLEDDKEKQLLLEKAIKTLNENTLPEYAYPLLLSSCNINRDETMKEKRRRAVHLLKEGLEVSYDGLSKKPETDEIHLEHADEVEENEIQIQPIRSEEVLNTTSVSLESSQEPVHGNEVENYKYVSEHPADISIDKHLDEIRSSTMSCSTDEIKSTKSKDRTDENHNSNELSNLSDYSAPRWSNVPTVVHVYRPTEVEDKRKDLPIVMMEQEIMEAINDRSSVIICGETGCGKTTQVPQFLYEAGYGSSKGIIGVTQPRRVAVLATAKRVAYELGLRLGKEVGFQVRYDKKIGESCSIKFMTDGILLREVQNDILLRRYSVLILDEAHERSLNTDILIGMLSRVIKTRQMIYYEQKKMILSGESVSPEKMIFPLKLVLMSATLRVQDFTSGKLFHTTPPVIEVPTRQFPVTAYFAKKTEKTDYIGEAYKKVLAIHKRLPPGGILVFVTGQREVEDLCRKLRKASREFIKKKVEGSLETDSTVVHETNSVEGVNINEINEAFEVHGSSSIQQTDRFSGYDEDEDDVNWNESDFSYDSETDSELEFDEDDDNLELSENRSNIVDVLGQAGSLASLKAAFEKLSGQATLSSSNEEEASVNIEGNLDQSKVFREKRAKENCSTPGALCVLPLYAMLPAAAQLRVFEEVGDGERLVVVATNVAETSLTIPGIKYVVDTGREKVKNYDPSNGMETYEVQWISKASAAQRAGRSGRTGPGHCYRLYSSAAFSNEFPEHSPAEVEKVPVHGVVLLLKSMHIKKVANFPFPTSLKDSSLLEAENCLKALEALDNKDELTLLGKAMAHYPLSPRHSRMLLTVIKNTRHEHKCNPNMLLAYAVAAAAALSLSNPFVMQYEDDSSRDLEMVEKSSLGDGEKGIGKKEKSRKKKLKETAKVAREKFRVVTSDALTIAYALQCFEHSEKSAEFCDDNALHFKTMDEMSKLRQQLLKLVFYQSDKGGFEEEYSWIHGSLEDVERAWQASSEKYPLSLVEERLICQAICAGWADRVAKRITASSRASDGEKTSHALKYQSSMVDESVFLHRWSSASIVGPEFLVYNELLETKRPNKEGITSAKRAYMHGVTSVEPAWLVENAKSSCIFSPPLTDPRPYYDARTDQVKCWVIPTFGRFCWELPKHSLPISNDEHQVQVFAYALLEGQVCPCLKSVRKYMSAPPESIMKREAFGQKRVGNLLSKLKSRLIDSSAMLRMVWKENPRELFSEILDWFQQSFHKHFEELWLQMLNEVLMEKQESPLHKRKECIQALTKSVLNYPSFNQVSGGKGHLHHCIHPELPQHTNCRSMLNHIAELIYLHERCFRNSMLSVRPLWYALMEAVCIALWGKN</sequence>
<dbReference type="InterPro" id="IPR001619">
    <property type="entry name" value="Sec1-like"/>
</dbReference>
<dbReference type="EMBL" id="KN645951">
    <property type="protein sequence ID" value="KHN40152.1"/>
    <property type="molecule type" value="Genomic_DNA"/>
</dbReference>
<gene>
    <name evidence="12" type="ORF">glysoja_028773</name>
</gene>
<evidence type="ECO:0000313" key="12">
    <source>
        <dbReference type="EMBL" id="KHN40152.1"/>
    </source>
</evidence>
<evidence type="ECO:0000256" key="3">
    <source>
        <dbReference type="ARBA" id="ARBA00012552"/>
    </source>
</evidence>
<evidence type="ECO:0000259" key="11">
    <source>
        <dbReference type="PROSITE" id="PS51194"/>
    </source>
</evidence>
<dbReference type="PANTHER" id="PTHR18934">
    <property type="entry name" value="ATP-DEPENDENT RNA HELICASE"/>
    <property type="match status" value="1"/>
</dbReference>
<evidence type="ECO:0000256" key="2">
    <source>
        <dbReference type="ARBA" id="ARBA00009884"/>
    </source>
</evidence>
<evidence type="ECO:0000256" key="8">
    <source>
        <dbReference type="ARBA" id="ARBA00047984"/>
    </source>
</evidence>
<dbReference type="FunFam" id="1.20.120.1080:FF:000021">
    <property type="entry name" value="ATP-dependent RNA helicase DEAH13"/>
    <property type="match status" value="1"/>
</dbReference>
<proteinExistence type="inferred from homology"/>
<dbReference type="Gene3D" id="3.40.50.300">
    <property type="entry name" value="P-loop containing nucleotide triphosphate hydrolases"/>
    <property type="match status" value="3"/>
</dbReference>
<keyword evidence="5 12" id="KW-0378">Hydrolase</keyword>
<dbReference type="CDD" id="cd17982">
    <property type="entry name" value="DEXHc_DHX37"/>
    <property type="match status" value="1"/>
</dbReference>
<dbReference type="PANTHER" id="PTHR18934:SF99">
    <property type="entry name" value="ATP-DEPENDENT RNA HELICASE DHX37-RELATED"/>
    <property type="match status" value="1"/>
</dbReference>
<dbReference type="Pfam" id="PF21010">
    <property type="entry name" value="HA2_C"/>
    <property type="match status" value="1"/>
</dbReference>
<name>A0A0B2S7B5_GLYSO</name>
<dbReference type="SUPFAM" id="SSF52540">
    <property type="entry name" value="P-loop containing nucleoside triphosphate hydrolases"/>
    <property type="match status" value="1"/>
</dbReference>
<dbReference type="GO" id="GO:0005730">
    <property type="term" value="C:nucleolus"/>
    <property type="evidence" value="ECO:0007669"/>
    <property type="project" value="TreeGrafter"/>
</dbReference>